<dbReference type="InterPro" id="IPR046960">
    <property type="entry name" value="PPR_At4g14850-like_plant"/>
</dbReference>
<evidence type="ECO:0000313" key="3">
    <source>
        <dbReference type="EMBL" id="RYR01710.1"/>
    </source>
</evidence>
<dbReference type="SMR" id="A0A444YIC7"/>
<dbReference type="InterPro" id="IPR046848">
    <property type="entry name" value="E_motif"/>
</dbReference>
<keyword evidence="1" id="KW-0677">Repeat</keyword>
<dbReference type="GO" id="GO:0009451">
    <property type="term" value="P:RNA modification"/>
    <property type="evidence" value="ECO:0007669"/>
    <property type="project" value="InterPro"/>
</dbReference>
<accession>A0A444YIC7</accession>
<dbReference type="STRING" id="3818.A0A444YIC7"/>
<dbReference type="NCBIfam" id="TIGR00756">
    <property type="entry name" value="PPR"/>
    <property type="match status" value="1"/>
</dbReference>
<dbReference type="PANTHER" id="PTHR47926:SF470">
    <property type="entry name" value="DYW DOMAIN-CONTAINING PROTEIN"/>
    <property type="match status" value="1"/>
</dbReference>
<evidence type="ECO:0000256" key="2">
    <source>
        <dbReference type="PROSITE-ProRule" id="PRU00708"/>
    </source>
</evidence>
<evidence type="ECO:0008006" key="5">
    <source>
        <dbReference type="Google" id="ProtNLM"/>
    </source>
</evidence>
<dbReference type="EMBL" id="SDMP01000016">
    <property type="protein sequence ID" value="RYR01710.1"/>
    <property type="molecule type" value="Genomic_DNA"/>
</dbReference>
<keyword evidence="4" id="KW-1185">Reference proteome</keyword>
<dbReference type="OrthoDB" id="185373at2759"/>
<dbReference type="Gene3D" id="1.25.40.10">
    <property type="entry name" value="Tetratricopeptide repeat domain"/>
    <property type="match status" value="2"/>
</dbReference>
<name>A0A444YIC7_ARAHY</name>
<dbReference type="Pfam" id="PF20431">
    <property type="entry name" value="E_motif"/>
    <property type="match status" value="1"/>
</dbReference>
<dbReference type="PROSITE" id="PS51375">
    <property type="entry name" value="PPR"/>
    <property type="match status" value="1"/>
</dbReference>
<dbReference type="FunFam" id="1.25.40.10:FF:000158">
    <property type="entry name" value="pentatricopeptide repeat-containing protein At2g33680"/>
    <property type="match status" value="1"/>
</dbReference>
<dbReference type="PANTHER" id="PTHR47926">
    <property type="entry name" value="PENTATRICOPEPTIDE REPEAT-CONTAINING PROTEIN"/>
    <property type="match status" value="1"/>
</dbReference>
<sequence length="161" mass="18115">MLREKRVVSWNAIITGYAMHGLTKEALELFEVMRKETRPDLITFVGVLAACSQGEGQAFYDMMVRDCGINPTVQHYTCMVDLLGHCGKQDKAYDLIRHMSVRPASGVWGAFLNSCKIYGNVELAELALEKLIELDPDDLGNYVILANIYAKLGNWEPDNDR</sequence>
<dbReference type="AlphaFoldDB" id="A0A444YIC7"/>
<dbReference type="GO" id="GO:0003723">
    <property type="term" value="F:RNA binding"/>
    <property type="evidence" value="ECO:0007669"/>
    <property type="project" value="InterPro"/>
</dbReference>
<dbReference type="GO" id="GO:0099402">
    <property type="term" value="P:plant organ development"/>
    <property type="evidence" value="ECO:0007669"/>
    <property type="project" value="UniProtKB-ARBA"/>
</dbReference>
<proteinExistence type="predicted"/>
<dbReference type="Pfam" id="PF01535">
    <property type="entry name" value="PPR"/>
    <property type="match status" value="1"/>
</dbReference>
<dbReference type="SUPFAM" id="SSF48452">
    <property type="entry name" value="TPR-like"/>
    <property type="match status" value="1"/>
</dbReference>
<dbReference type="Gramene" id="arahy.Tifrunner.gnm2.ann2.Ah16g085400.1">
    <property type="protein sequence ID" value="arahy.Tifrunner.gnm2.ann2.Ah16g085400.1-CDS-1"/>
    <property type="gene ID" value="arahy.Tifrunner.gnm2.ann2.Ah16g085400"/>
</dbReference>
<protein>
    <recommendedName>
        <fullName evidence="5">Pentatricopeptide repeat-containing protein</fullName>
    </recommendedName>
</protein>
<dbReference type="Pfam" id="PF13041">
    <property type="entry name" value="PPR_2"/>
    <property type="match status" value="1"/>
</dbReference>
<dbReference type="InterPro" id="IPR011990">
    <property type="entry name" value="TPR-like_helical_dom_sf"/>
</dbReference>
<feature type="repeat" description="PPR" evidence="2">
    <location>
        <begin position="6"/>
        <end position="36"/>
    </location>
</feature>
<comment type="caution">
    <text evidence="3">The sequence shown here is derived from an EMBL/GenBank/DDBJ whole genome shotgun (WGS) entry which is preliminary data.</text>
</comment>
<dbReference type="Proteomes" id="UP000289738">
    <property type="component" value="Chromosome B06"/>
</dbReference>
<dbReference type="InterPro" id="IPR002885">
    <property type="entry name" value="PPR_rpt"/>
</dbReference>
<gene>
    <name evidence="3" type="ORF">Ahy_B06g080576</name>
</gene>
<evidence type="ECO:0000256" key="1">
    <source>
        <dbReference type="ARBA" id="ARBA00022737"/>
    </source>
</evidence>
<reference evidence="3 4" key="1">
    <citation type="submission" date="2019-01" db="EMBL/GenBank/DDBJ databases">
        <title>Sequencing of cultivated peanut Arachis hypogaea provides insights into genome evolution and oil improvement.</title>
        <authorList>
            <person name="Chen X."/>
        </authorList>
    </citation>
    <scope>NUCLEOTIDE SEQUENCE [LARGE SCALE GENOMIC DNA]</scope>
    <source>
        <strain evidence="4">cv. Fuhuasheng</strain>
        <tissue evidence="3">Leaves</tissue>
    </source>
</reference>
<evidence type="ECO:0000313" key="4">
    <source>
        <dbReference type="Proteomes" id="UP000289738"/>
    </source>
</evidence>
<organism evidence="3 4">
    <name type="scientific">Arachis hypogaea</name>
    <name type="common">Peanut</name>
    <dbReference type="NCBI Taxonomy" id="3818"/>
    <lineage>
        <taxon>Eukaryota</taxon>
        <taxon>Viridiplantae</taxon>
        <taxon>Streptophyta</taxon>
        <taxon>Embryophyta</taxon>
        <taxon>Tracheophyta</taxon>
        <taxon>Spermatophyta</taxon>
        <taxon>Magnoliopsida</taxon>
        <taxon>eudicotyledons</taxon>
        <taxon>Gunneridae</taxon>
        <taxon>Pentapetalae</taxon>
        <taxon>rosids</taxon>
        <taxon>fabids</taxon>
        <taxon>Fabales</taxon>
        <taxon>Fabaceae</taxon>
        <taxon>Papilionoideae</taxon>
        <taxon>50 kb inversion clade</taxon>
        <taxon>dalbergioids sensu lato</taxon>
        <taxon>Dalbergieae</taxon>
        <taxon>Pterocarpus clade</taxon>
        <taxon>Arachis</taxon>
    </lineage>
</organism>